<organism evidence="3 4">
    <name type="scientific">Meripilus lineatus</name>
    <dbReference type="NCBI Taxonomy" id="2056292"/>
    <lineage>
        <taxon>Eukaryota</taxon>
        <taxon>Fungi</taxon>
        <taxon>Dikarya</taxon>
        <taxon>Basidiomycota</taxon>
        <taxon>Agaricomycotina</taxon>
        <taxon>Agaricomycetes</taxon>
        <taxon>Polyporales</taxon>
        <taxon>Meripilaceae</taxon>
        <taxon>Meripilus</taxon>
    </lineage>
</organism>
<accession>A0AAD5VEH8</accession>
<name>A0AAD5VEH8_9APHY</name>
<feature type="region of interest" description="Disordered" evidence="1">
    <location>
        <begin position="20"/>
        <end position="84"/>
    </location>
</feature>
<protein>
    <submittedName>
        <fullName evidence="3">Uncharacterized protein</fullName>
    </submittedName>
</protein>
<comment type="caution">
    <text evidence="3">The sequence shown here is derived from an EMBL/GenBank/DDBJ whole genome shotgun (WGS) entry which is preliminary data.</text>
</comment>
<evidence type="ECO:0000256" key="2">
    <source>
        <dbReference type="SAM" id="SignalP"/>
    </source>
</evidence>
<keyword evidence="4" id="KW-1185">Reference proteome</keyword>
<dbReference type="Proteomes" id="UP001212997">
    <property type="component" value="Unassembled WGS sequence"/>
</dbReference>
<gene>
    <name evidence="3" type="ORF">NLI96_g1622</name>
</gene>
<keyword evidence="2" id="KW-0732">Signal</keyword>
<feature type="compositionally biased region" description="Polar residues" evidence="1">
    <location>
        <begin position="38"/>
        <end position="55"/>
    </location>
</feature>
<feature type="signal peptide" evidence="2">
    <location>
        <begin position="1"/>
        <end position="17"/>
    </location>
</feature>
<sequence length="84" mass="8894">MTVVHMILTLYDALVTASPLFPPGSLSDDDSHGVPSPEHTNQAQRTQGLRKSSGQRGHEARTPSLGAVAVGGSMRPRMLSQRGS</sequence>
<reference evidence="3" key="1">
    <citation type="submission" date="2022-07" db="EMBL/GenBank/DDBJ databases">
        <title>Genome Sequence of Physisporinus lineatus.</title>
        <authorList>
            <person name="Buettner E."/>
        </authorList>
    </citation>
    <scope>NUCLEOTIDE SEQUENCE</scope>
    <source>
        <strain evidence="3">VT162</strain>
    </source>
</reference>
<dbReference type="AlphaFoldDB" id="A0AAD5VEH8"/>
<evidence type="ECO:0000313" key="3">
    <source>
        <dbReference type="EMBL" id="KAJ3490160.1"/>
    </source>
</evidence>
<evidence type="ECO:0000313" key="4">
    <source>
        <dbReference type="Proteomes" id="UP001212997"/>
    </source>
</evidence>
<feature type="chain" id="PRO_5041943363" evidence="2">
    <location>
        <begin position="18"/>
        <end position="84"/>
    </location>
</feature>
<evidence type="ECO:0000256" key="1">
    <source>
        <dbReference type="SAM" id="MobiDB-lite"/>
    </source>
</evidence>
<dbReference type="EMBL" id="JANAWD010000032">
    <property type="protein sequence ID" value="KAJ3490160.1"/>
    <property type="molecule type" value="Genomic_DNA"/>
</dbReference>
<proteinExistence type="predicted"/>